<name>A0A1I6EIA6_9FIRM</name>
<dbReference type="Pfam" id="PF01609">
    <property type="entry name" value="DDE_Tnp_1"/>
    <property type="match status" value="1"/>
</dbReference>
<evidence type="ECO:0000313" key="2">
    <source>
        <dbReference type="EMBL" id="SFR17202.1"/>
    </source>
</evidence>
<dbReference type="Proteomes" id="UP000199584">
    <property type="component" value="Unassembled WGS sequence"/>
</dbReference>
<protein>
    <submittedName>
        <fullName evidence="2">Transposase DDE domain-containing protein</fullName>
    </submittedName>
</protein>
<accession>A0A1I6EIA6</accession>
<dbReference type="GO" id="GO:0004803">
    <property type="term" value="F:transposase activity"/>
    <property type="evidence" value="ECO:0007669"/>
    <property type="project" value="InterPro"/>
</dbReference>
<dbReference type="InterPro" id="IPR002559">
    <property type="entry name" value="Transposase_11"/>
</dbReference>
<evidence type="ECO:0000313" key="3">
    <source>
        <dbReference type="Proteomes" id="UP000199584"/>
    </source>
</evidence>
<dbReference type="SUPFAM" id="SSF53098">
    <property type="entry name" value="Ribonuclease H-like"/>
    <property type="match status" value="1"/>
</dbReference>
<sequence>MYVIGLIAQCSSVSKIAELAGKDALLNVMFRGIKITQSTLSRFLTASYNWSFFGQKRIERLQGEQDTRLQEGDSINLDDTQVVHPYGKKLSFLCWLYDHSLKIHVWGMNLVVLQAVLRNGIEYPLSYMIWRKPEVKGEGPTKYDLAREMLLQLRKFVTCRLWVAMDRWYLCKDFFNFLTDNSFDWVTKAKRNTALYRKEIESWSGRERYVPVSPLMIIKELFFQLTSQGKSGIASVSIPNIYIKMPYETINKKGRKVIKQRYTPIAAVVAIRLKEDQKEYEEKIIPDDPTTEQPAKYRGAYLIISNRFDVPKEALSVYVKRWRIEVFFRAAKQELGMNNCHSITEGHHHAHFELLFAAETLVSYAKWQANQGKTSVEEGFTHGEMVHSLFHTRCEVRLKTKKGIQQVCVNFDTTVRKFARLFNLFWPKEVRMFFGISFTASQTFPLCA</sequence>
<gene>
    <name evidence="2" type="ORF">SAMN05660706_1452</name>
</gene>
<dbReference type="GO" id="GO:0003677">
    <property type="term" value="F:DNA binding"/>
    <property type="evidence" value="ECO:0007669"/>
    <property type="project" value="InterPro"/>
</dbReference>
<keyword evidence="3" id="KW-1185">Reference proteome</keyword>
<proteinExistence type="predicted"/>
<dbReference type="AlphaFoldDB" id="A0A1I6EIA6"/>
<reference evidence="3" key="1">
    <citation type="submission" date="2016-10" db="EMBL/GenBank/DDBJ databases">
        <authorList>
            <person name="Varghese N."/>
            <person name="Submissions S."/>
        </authorList>
    </citation>
    <scope>NUCLEOTIDE SEQUENCE [LARGE SCALE GENOMIC DNA]</scope>
    <source>
        <strain evidence="3">DSM 3669</strain>
    </source>
</reference>
<evidence type="ECO:0000259" key="1">
    <source>
        <dbReference type="Pfam" id="PF01609"/>
    </source>
</evidence>
<organism evidence="2 3">
    <name type="scientific">Desulfoscipio geothermicus DSM 3669</name>
    <dbReference type="NCBI Taxonomy" id="1121426"/>
    <lineage>
        <taxon>Bacteria</taxon>
        <taxon>Bacillati</taxon>
        <taxon>Bacillota</taxon>
        <taxon>Clostridia</taxon>
        <taxon>Eubacteriales</taxon>
        <taxon>Desulfallaceae</taxon>
        <taxon>Desulfoscipio</taxon>
    </lineage>
</organism>
<dbReference type="GO" id="GO:0006313">
    <property type="term" value="P:DNA transposition"/>
    <property type="evidence" value="ECO:0007669"/>
    <property type="project" value="InterPro"/>
</dbReference>
<dbReference type="EMBL" id="FOYM01000045">
    <property type="protein sequence ID" value="SFR17202.1"/>
    <property type="molecule type" value="Genomic_DNA"/>
</dbReference>
<dbReference type="Gene3D" id="3.90.350.10">
    <property type="entry name" value="Transposase Inhibitor Protein From Tn5, Chain A, domain 1"/>
    <property type="match status" value="1"/>
</dbReference>
<feature type="domain" description="Transposase IS4-like" evidence="1">
    <location>
        <begin position="145"/>
        <end position="358"/>
    </location>
</feature>
<dbReference type="InterPro" id="IPR012337">
    <property type="entry name" value="RNaseH-like_sf"/>
</dbReference>